<protein>
    <submittedName>
        <fullName evidence="2">Uncharacterized protein</fullName>
    </submittedName>
</protein>
<evidence type="ECO:0000256" key="1">
    <source>
        <dbReference type="SAM" id="MobiDB-lite"/>
    </source>
</evidence>
<dbReference type="STRING" id="246197.MXAN_1418"/>
<dbReference type="Proteomes" id="UP000002402">
    <property type="component" value="Chromosome"/>
</dbReference>
<dbReference type="EnsemblBacteria" id="ABF88548">
    <property type="protein sequence ID" value="ABF88548"/>
    <property type="gene ID" value="MXAN_1418"/>
</dbReference>
<feature type="region of interest" description="Disordered" evidence="1">
    <location>
        <begin position="322"/>
        <end position="378"/>
    </location>
</feature>
<keyword evidence="3" id="KW-1185">Reference proteome</keyword>
<name>Q1DCE8_MYXXD</name>
<sequence length="378" mass="40763">MGVLSLARPHASHCLLLVYAPRNLPALSYPPGGVVSRLKKSAFTLAVALAAVGCSDPVDKAAKARIFSPEDPPKVVASAKEKLPPEDVADNPQVARRILGMDAAEVTERLGPHRYQATLGYEWTSEASIPVKLTETRTFRAGPGGVSGDFHGVLENSRDQGLEVMRVGGQVFARNRYGPFRQRLRDRGMAERTRAELTGAIRDFDSLFQGRIKLTPEGTVTHEGRTAWRYVVTLAPAAQADASRPLPPTPQAKKGGVDETTVRRANFFAHRLPRSLDGEVLVDSATSVVLKARLDGRMGVPGDKTPEAAELRLTLEAALSEVGKDPRLQPPEDFLPDADKPQGIADALDTFGIQRKKPSDSDSASPESAPEPEDEEGT</sequence>
<evidence type="ECO:0000313" key="2">
    <source>
        <dbReference type="EMBL" id="ABF88548.1"/>
    </source>
</evidence>
<evidence type="ECO:0000313" key="3">
    <source>
        <dbReference type="Proteomes" id="UP000002402"/>
    </source>
</evidence>
<dbReference type="AlphaFoldDB" id="Q1DCE8"/>
<dbReference type="KEGG" id="mxa:MXAN_1418"/>
<proteinExistence type="predicted"/>
<gene>
    <name evidence="2" type="ordered locus">MXAN_1418</name>
</gene>
<reference evidence="2 3" key="1">
    <citation type="journal article" date="2006" name="Proc. Natl. Acad. Sci. U.S.A.">
        <title>Evolution of sensory complexity recorded in a myxobacterial genome.</title>
        <authorList>
            <person name="Goldman B.S."/>
            <person name="Nierman W.C."/>
            <person name="Kaiser D."/>
            <person name="Slater S.C."/>
            <person name="Durkin A.S."/>
            <person name="Eisen J.A."/>
            <person name="Ronning C.M."/>
            <person name="Barbazuk W.B."/>
            <person name="Blanchard M."/>
            <person name="Field C."/>
            <person name="Halling C."/>
            <person name="Hinkle G."/>
            <person name="Iartchuk O."/>
            <person name="Kim H.S."/>
            <person name="Mackenzie C."/>
            <person name="Madupu R."/>
            <person name="Miller N."/>
            <person name="Shvartsbeyn A."/>
            <person name="Sullivan S.A."/>
            <person name="Vaudin M."/>
            <person name="Wiegand R."/>
            <person name="Kaplan H.B."/>
        </authorList>
    </citation>
    <scope>NUCLEOTIDE SEQUENCE [LARGE SCALE GENOMIC DNA]</scope>
    <source>
        <strain evidence="3">DK1622</strain>
    </source>
</reference>
<accession>Q1DCE8</accession>
<dbReference type="EMBL" id="CP000113">
    <property type="protein sequence ID" value="ABF88548.1"/>
    <property type="molecule type" value="Genomic_DNA"/>
</dbReference>
<organism evidence="2 3">
    <name type="scientific">Myxococcus xanthus (strain DK1622)</name>
    <dbReference type="NCBI Taxonomy" id="246197"/>
    <lineage>
        <taxon>Bacteria</taxon>
        <taxon>Pseudomonadati</taxon>
        <taxon>Myxococcota</taxon>
        <taxon>Myxococcia</taxon>
        <taxon>Myxococcales</taxon>
        <taxon>Cystobacterineae</taxon>
        <taxon>Myxococcaceae</taxon>
        <taxon>Myxococcus</taxon>
    </lineage>
</organism>
<dbReference type="OrthoDB" id="5492316at2"/>
<dbReference type="HOGENOM" id="CLU_823641_0_0_7"/>